<name>A0A1D8AD60_9SPHN</name>
<dbReference type="EMBL" id="CP017076">
    <property type="protein sequence ID" value="AOR80066.1"/>
    <property type="molecule type" value="Genomic_DNA"/>
</dbReference>
<keyword evidence="3" id="KW-1185">Reference proteome</keyword>
<feature type="transmembrane region" description="Helical" evidence="1">
    <location>
        <begin position="78"/>
        <end position="99"/>
    </location>
</feature>
<evidence type="ECO:0000313" key="3">
    <source>
        <dbReference type="Proteomes" id="UP000094626"/>
    </source>
</evidence>
<reference evidence="3" key="1">
    <citation type="journal article" date="2017" name="J. Biotechnol.">
        <title>Complete genome sequence of Novosphingobium resinovorum SA1, a versatile xenobiotic-degrading bacterium capable of utilizing sulfanilic acid.</title>
        <authorList>
            <person name="Hegedus B."/>
            <person name="Kos P.B."/>
            <person name="Balint B."/>
            <person name="Maroti G."/>
            <person name="Gan H.M."/>
            <person name="Perei K."/>
            <person name="Rakhely G."/>
        </authorList>
    </citation>
    <scope>NUCLEOTIDE SEQUENCE [LARGE SCALE GENOMIC DNA]</scope>
    <source>
        <strain evidence="3">SA1</strain>
    </source>
</reference>
<keyword evidence="1" id="KW-1133">Transmembrane helix</keyword>
<sequence length="338" mass="36206">MSLAAAGLLGLGAIPVPAAVTSSMFWIDLVLLCGTALLPRHFTTMLLRVPRWSWPAAMTTGALCLFLYFLAGPIVGPILGIVASLCAAFIGAGIARHLAMVDARLLAWGDGGMAEVTRDLLLGRIASGMLHDLAQPLNVISMANANMDYIVSHLDMDEASRQQIQERVGRIATHTEGAAHILSLFRWFGRDGREGDAPLTVHSALDCAIATTRSNVRHHGVAIHVRGAALTHLVPGQYGALQMMAVAALLSAFSSFLGKDGRKHKGEVLLNASLTPAHVVITVDCIDEDGNPMPARPIDGATLWLVEQVAQEASGEFRCVLRNHKPLRFVIRLGRDDI</sequence>
<dbReference type="AlphaFoldDB" id="A0A1D8AD60"/>
<dbReference type="KEGG" id="nre:BES08_20605"/>
<organism evidence="2 3">
    <name type="scientific">Novosphingobium resinovorum</name>
    <dbReference type="NCBI Taxonomy" id="158500"/>
    <lineage>
        <taxon>Bacteria</taxon>
        <taxon>Pseudomonadati</taxon>
        <taxon>Pseudomonadota</taxon>
        <taxon>Alphaproteobacteria</taxon>
        <taxon>Sphingomonadales</taxon>
        <taxon>Sphingomonadaceae</taxon>
        <taxon>Novosphingobium</taxon>
    </lineage>
</organism>
<protein>
    <submittedName>
        <fullName evidence="2">Uncharacterized protein</fullName>
    </submittedName>
</protein>
<geneLocation type="plasmid" evidence="2 3">
    <name>pSA1</name>
</geneLocation>
<evidence type="ECO:0000256" key="1">
    <source>
        <dbReference type="SAM" id="Phobius"/>
    </source>
</evidence>
<dbReference type="Proteomes" id="UP000094626">
    <property type="component" value="Plasmid pSA1"/>
</dbReference>
<proteinExistence type="predicted"/>
<gene>
    <name evidence="2" type="ORF">BES08_20605</name>
</gene>
<evidence type="ECO:0000313" key="2">
    <source>
        <dbReference type="EMBL" id="AOR80066.1"/>
    </source>
</evidence>
<keyword evidence="1" id="KW-0812">Transmembrane</keyword>
<keyword evidence="2" id="KW-0614">Plasmid</keyword>
<accession>A0A1D8AD60</accession>
<keyword evidence="1" id="KW-0472">Membrane</keyword>
<feature type="transmembrane region" description="Helical" evidence="1">
    <location>
        <begin position="52"/>
        <end position="71"/>
    </location>
</feature>
<dbReference type="Gene3D" id="1.10.287.130">
    <property type="match status" value="1"/>
</dbReference>